<comment type="caution">
    <text evidence="2">The sequence shown here is derived from an EMBL/GenBank/DDBJ whole genome shotgun (WGS) entry which is preliminary data.</text>
</comment>
<sequence>MFLISFGGALFYAGHKNYLFSERFYEYKSLGVIKKDEPLNIYTHWSNYIIESNREKREEKGWEILARRVPSFKLMDEYVGESFVEEVEGGKRVYNANELSRTMPHAGNSWLEFLGIFAAVFGLALALLEPRLTKQ</sequence>
<keyword evidence="1" id="KW-0812">Transmembrane</keyword>
<keyword evidence="3" id="KW-1185">Reference proteome</keyword>
<organism evidence="2 3">
    <name type="scientific">Pseudoalteromonas arctica</name>
    <dbReference type="NCBI Taxonomy" id="394751"/>
    <lineage>
        <taxon>Bacteria</taxon>
        <taxon>Pseudomonadati</taxon>
        <taxon>Pseudomonadota</taxon>
        <taxon>Gammaproteobacteria</taxon>
        <taxon>Alteromonadales</taxon>
        <taxon>Pseudoalteromonadaceae</taxon>
        <taxon>Pseudoalteromonas</taxon>
    </lineage>
</organism>
<proteinExistence type="predicted"/>
<protein>
    <submittedName>
        <fullName evidence="2">Uncharacterized protein</fullName>
    </submittedName>
</protein>
<evidence type="ECO:0000313" key="3">
    <source>
        <dbReference type="Proteomes" id="UP000570493"/>
    </source>
</evidence>
<evidence type="ECO:0000256" key="1">
    <source>
        <dbReference type="SAM" id="Phobius"/>
    </source>
</evidence>
<gene>
    <name evidence="2" type="ORF">HHO47_06485</name>
</gene>
<evidence type="ECO:0000313" key="2">
    <source>
        <dbReference type="EMBL" id="NMM40502.1"/>
    </source>
</evidence>
<keyword evidence="1" id="KW-0472">Membrane</keyword>
<dbReference type="AlphaFoldDB" id="A0A7Y0DRU8"/>
<feature type="transmembrane region" description="Helical" evidence="1">
    <location>
        <begin position="110"/>
        <end position="128"/>
    </location>
</feature>
<dbReference type="Proteomes" id="UP000570493">
    <property type="component" value="Unassembled WGS sequence"/>
</dbReference>
<name>A0A7Y0DRU8_9GAMM</name>
<dbReference type="EMBL" id="JABBMT010000007">
    <property type="protein sequence ID" value="NMM40502.1"/>
    <property type="molecule type" value="Genomic_DNA"/>
</dbReference>
<reference evidence="2" key="1">
    <citation type="submission" date="2020-04" db="EMBL/GenBank/DDBJ databases">
        <title>Genome Sequencing for Pseudoaltermonas arctica.</title>
        <authorList>
            <person name="Elkins N.S."/>
        </authorList>
    </citation>
    <scope>NUCLEOTIDE SEQUENCE [LARGE SCALE GENOMIC DNA]</scope>
    <source>
        <strain evidence="2">NEC-BIFX-2020_0012</strain>
    </source>
</reference>
<keyword evidence="1" id="KW-1133">Transmembrane helix</keyword>
<accession>A0A7Y0DRU8</accession>